<reference evidence="2" key="2">
    <citation type="submission" date="2025-08" db="UniProtKB">
        <authorList>
            <consortium name="RefSeq"/>
        </authorList>
    </citation>
    <scope>IDENTIFICATION</scope>
    <source>
        <tissue evidence="2">Leaf</tissue>
    </source>
</reference>
<name>A0AC58SMS2_TOBAC</name>
<keyword evidence="1" id="KW-1185">Reference proteome</keyword>
<dbReference type="Proteomes" id="UP000790787">
    <property type="component" value="Chromosome 14"/>
</dbReference>
<evidence type="ECO:0000313" key="1">
    <source>
        <dbReference type="Proteomes" id="UP000790787"/>
    </source>
</evidence>
<protein>
    <submittedName>
        <fullName evidence="2">Uncharacterized protein LOC142168985</fullName>
    </submittedName>
</protein>
<accession>A0AC58SMS2</accession>
<gene>
    <name evidence="2" type="primary">LOC142168985</name>
</gene>
<evidence type="ECO:0000313" key="2">
    <source>
        <dbReference type="RefSeq" id="XP_075086274.1"/>
    </source>
</evidence>
<dbReference type="RefSeq" id="XP_075086274.1">
    <property type="nucleotide sequence ID" value="XM_075230173.1"/>
</dbReference>
<organism evidence="1 2">
    <name type="scientific">Nicotiana tabacum</name>
    <name type="common">Common tobacco</name>
    <dbReference type="NCBI Taxonomy" id="4097"/>
    <lineage>
        <taxon>Eukaryota</taxon>
        <taxon>Viridiplantae</taxon>
        <taxon>Streptophyta</taxon>
        <taxon>Embryophyta</taxon>
        <taxon>Tracheophyta</taxon>
        <taxon>Spermatophyta</taxon>
        <taxon>Magnoliopsida</taxon>
        <taxon>eudicotyledons</taxon>
        <taxon>Gunneridae</taxon>
        <taxon>Pentapetalae</taxon>
        <taxon>asterids</taxon>
        <taxon>lamiids</taxon>
        <taxon>Solanales</taxon>
        <taxon>Solanaceae</taxon>
        <taxon>Nicotianoideae</taxon>
        <taxon>Nicotianeae</taxon>
        <taxon>Nicotiana</taxon>
    </lineage>
</organism>
<sequence length="543" mass="63039">MEPWQDINKLEEYRRKLGIHFAYANVNGKIWAFIDEDIDVDMMNMEQQMTLKLFHRNLNKELYVTLVYAKYDAIERIELWNSMYHLASDMEYPWVVGGDFNVILSEEEKYGGRPVYLCEVEDFAHCVDTSLEVEHLIKYGSDHAPLLLSCNINTVQVKKPFKFLNFRTKHESFLKVVKDNWIADSMGNPFILFQSKLRKALEDVIKVHEIEFELNPTARNTAKLHKVEADLTRYYHLEEEFWRQKAGMQWFKDGDRNTKFLFDHVRGKRKTLQVSKILDKMIIGLNHKKIWQGRRMVSQDQNAKLWDKPTIEEVKATVFELNGDSASGPDGFTGQFYQASWEVICDDVLNMVRAFFCGAELPKFITHTNFVLLPKKKNVATFSDMRPISLSNFSNKIISRVIHERLVELLPSLISPNQAGFVKGRSIVENILLTQDIIKDIRLRGKPSNVVIKLDMAKAYDRVLWLFLTKVLRQMGFGEIFIDMIFRLVSNNWYSVLLNGQANGFFKSSTTPSLHSCLLEMTSTLAPFSLESSLVCDGISWHE</sequence>
<proteinExistence type="predicted"/>
<reference evidence="1" key="1">
    <citation type="journal article" date="2014" name="Nat. Commun.">
        <title>The tobacco genome sequence and its comparison with those of tomato and potato.</title>
        <authorList>
            <person name="Sierro N."/>
            <person name="Battey J.N."/>
            <person name="Ouadi S."/>
            <person name="Bakaher N."/>
            <person name="Bovet L."/>
            <person name="Willig A."/>
            <person name="Goepfert S."/>
            <person name="Peitsch M.C."/>
            <person name="Ivanov N.V."/>
        </authorList>
    </citation>
    <scope>NUCLEOTIDE SEQUENCE [LARGE SCALE GENOMIC DNA]</scope>
</reference>